<dbReference type="OrthoDB" id="2967263at2759"/>
<dbReference type="InterPro" id="IPR009097">
    <property type="entry name" value="Cyclic_Pdiesterase"/>
</dbReference>
<evidence type="ECO:0008006" key="4">
    <source>
        <dbReference type="Google" id="ProtNLM"/>
    </source>
</evidence>
<dbReference type="Proteomes" id="UP000799428">
    <property type="component" value="Unassembled WGS sequence"/>
</dbReference>
<dbReference type="AlphaFoldDB" id="A0A6G1KGL8"/>
<evidence type="ECO:0000256" key="1">
    <source>
        <dbReference type="SAM" id="MobiDB-lite"/>
    </source>
</evidence>
<evidence type="ECO:0000313" key="3">
    <source>
        <dbReference type="Proteomes" id="UP000799428"/>
    </source>
</evidence>
<sequence length="338" mass="37718">MSSAQPPHDSNPFHDLSGISTTAFKNPYDTLIRACDDDAAAVQEKYTVHRTTRNAQQKAKMLAADFPGVTIDPILARLTDQTIEPGYVDPRHCLVFWGRPTKSVKALIKKVQDQLLTVAPNLWLMPQECLHITALELTHSKTAPEIQHLINCMSTAIPNIVSHTQDHRARLIKPLISYDASAIALSFVPGAGESLPKGRTVKDDDYTYHHLRRDLHHLCTQTGVQVDSRYVVPSSHLTIGRFIVSKDLETAGKPDPKKMERLIKKIEQINALLERDYWPRGIGEANEDVDEDDDDEEEEEDEIEEGGEWLVGKETGLTCRFGTLWYGGGEAIASGKGF</sequence>
<reference evidence="2" key="1">
    <citation type="journal article" date="2020" name="Stud. Mycol.">
        <title>101 Dothideomycetes genomes: a test case for predicting lifestyles and emergence of pathogens.</title>
        <authorList>
            <person name="Haridas S."/>
            <person name="Albert R."/>
            <person name="Binder M."/>
            <person name="Bloem J."/>
            <person name="Labutti K."/>
            <person name="Salamov A."/>
            <person name="Andreopoulos B."/>
            <person name="Baker S."/>
            <person name="Barry K."/>
            <person name="Bills G."/>
            <person name="Bluhm B."/>
            <person name="Cannon C."/>
            <person name="Castanera R."/>
            <person name="Culley D."/>
            <person name="Daum C."/>
            <person name="Ezra D."/>
            <person name="Gonzalez J."/>
            <person name="Henrissat B."/>
            <person name="Kuo A."/>
            <person name="Liang C."/>
            <person name="Lipzen A."/>
            <person name="Lutzoni F."/>
            <person name="Magnuson J."/>
            <person name="Mondo S."/>
            <person name="Nolan M."/>
            <person name="Ohm R."/>
            <person name="Pangilinan J."/>
            <person name="Park H.-J."/>
            <person name="Ramirez L."/>
            <person name="Alfaro M."/>
            <person name="Sun H."/>
            <person name="Tritt A."/>
            <person name="Yoshinaga Y."/>
            <person name="Zwiers L.-H."/>
            <person name="Turgeon B."/>
            <person name="Goodwin S."/>
            <person name="Spatafora J."/>
            <person name="Crous P."/>
            <person name="Grigoriev I."/>
        </authorList>
    </citation>
    <scope>NUCLEOTIDE SEQUENCE</scope>
    <source>
        <strain evidence="2">CBS 279.74</strain>
    </source>
</reference>
<proteinExistence type="predicted"/>
<dbReference type="EMBL" id="MU005767">
    <property type="protein sequence ID" value="KAF2711783.1"/>
    <property type="molecule type" value="Genomic_DNA"/>
</dbReference>
<organism evidence="2 3">
    <name type="scientific">Pleomassaria siparia CBS 279.74</name>
    <dbReference type="NCBI Taxonomy" id="1314801"/>
    <lineage>
        <taxon>Eukaryota</taxon>
        <taxon>Fungi</taxon>
        <taxon>Dikarya</taxon>
        <taxon>Ascomycota</taxon>
        <taxon>Pezizomycotina</taxon>
        <taxon>Dothideomycetes</taxon>
        <taxon>Pleosporomycetidae</taxon>
        <taxon>Pleosporales</taxon>
        <taxon>Pleomassariaceae</taxon>
        <taxon>Pleomassaria</taxon>
    </lineage>
</organism>
<gene>
    <name evidence="2" type="ORF">K504DRAFT_428547</name>
</gene>
<name>A0A6G1KGL8_9PLEO</name>
<accession>A0A6G1KGL8</accession>
<protein>
    <recommendedName>
        <fullName evidence="4">RNA ligase/cyclic nucleotide phosphodiesterase</fullName>
    </recommendedName>
</protein>
<keyword evidence="3" id="KW-1185">Reference proteome</keyword>
<feature type="compositionally biased region" description="Acidic residues" evidence="1">
    <location>
        <begin position="285"/>
        <end position="307"/>
    </location>
</feature>
<dbReference type="SUPFAM" id="SSF55144">
    <property type="entry name" value="LigT-like"/>
    <property type="match status" value="1"/>
</dbReference>
<feature type="region of interest" description="Disordered" evidence="1">
    <location>
        <begin position="283"/>
        <end position="309"/>
    </location>
</feature>
<evidence type="ECO:0000313" key="2">
    <source>
        <dbReference type="EMBL" id="KAF2711783.1"/>
    </source>
</evidence>